<proteinExistence type="predicted"/>
<dbReference type="AlphaFoldDB" id="A0A6A5W5T3"/>
<dbReference type="Proteomes" id="UP000799779">
    <property type="component" value="Unassembled WGS sequence"/>
</dbReference>
<gene>
    <name evidence="1" type="ORF">P154DRAFT_107409</name>
</gene>
<name>A0A6A5W5T3_9PLEO</name>
<organism evidence="1 2">
    <name type="scientific">Amniculicola lignicola CBS 123094</name>
    <dbReference type="NCBI Taxonomy" id="1392246"/>
    <lineage>
        <taxon>Eukaryota</taxon>
        <taxon>Fungi</taxon>
        <taxon>Dikarya</taxon>
        <taxon>Ascomycota</taxon>
        <taxon>Pezizomycotina</taxon>
        <taxon>Dothideomycetes</taxon>
        <taxon>Pleosporomycetidae</taxon>
        <taxon>Pleosporales</taxon>
        <taxon>Amniculicolaceae</taxon>
        <taxon>Amniculicola</taxon>
    </lineage>
</organism>
<dbReference type="EMBL" id="ML977742">
    <property type="protein sequence ID" value="KAF1992996.1"/>
    <property type="molecule type" value="Genomic_DNA"/>
</dbReference>
<accession>A0A6A5W5T3</accession>
<evidence type="ECO:0000313" key="2">
    <source>
        <dbReference type="Proteomes" id="UP000799779"/>
    </source>
</evidence>
<sequence length="64" mass="6966">MSPLPHWLALHSAGAGGNYILDATNLLEFLPTSQNCFLIFISIWRAVGYMVTGKSSIPLLALHP</sequence>
<evidence type="ECO:0000313" key="1">
    <source>
        <dbReference type="EMBL" id="KAF1992996.1"/>
    </source>
</evidence>
<reference evidence="1" key="1">
    <citation type="journal article" date="2020" name="Stud. Mycol.">
        <title>101 Dothideomycetes genomes: a test case for predicting lifestyles and emergence of pathogens.</title>
        <authorList>
            <person name="Haridas S."/>
            <person name="Albert R."/>
            <person name="Binder M."/>
            <person name="Bloem J."/>
            <person name="Labutti K."/>
            <person name="Salamov A."/>
            <person name="Andreopoulos B."/>
            <person name="Baker S."/>
            <person name="Barry K."/>
            <person name="Bills G."/>
            <person name="Bluhm B."/>
            <person name="Cannon C."/>
            <person name="Castanera R."/>
            <person name="Culley D."/>
            <person name="Daum C."/>
            <person name="Ezra D."/>
            <person name="Gonzalez J."/>
            <person name="Henrissat B."/>
            <person name="Kuo A."/>
            <person name="Liang C."/>
            <person name="Lipzen A."/>
            <person name="Lutzoni F."/>
            <person name="Magnuson J."/>
            <person name="Mondo S."/>
            <person name="Nolan M."/>
            <person name="Ohm R."/>
            <person name="Pangilinan J."/>
            <person name="Park H.-J."/>
            <person name="Ramirez L."/>
            <person name="Alfaro M."/>
            <person name="Sun H."/>
            <person name="Tritt A."/>
            <person name="Yoshinaga Y."/>
            <person name="Zwiers L.-H."/>
            <person name="Turgeon B."/>
            <person name="Goodwin S."/>
            <person name="Spatafora J."/>
            <person name="Crous P."/>
            <person name="Grigoriev I."/>
        </authorList>
    </citation>
    <scope>NUCLEOTIDE SEQUENCE</scope>
    <source>
        <strain evidence="1">CBS 123094</strain>
    </source>
</reference>
<protein>
    <submittedName>
        <fullName evidence="1">Uncharacterized protein</fullName>
    </submittedName>
</protein>
<keyword evidence="2" id="KW-1185">Reference proteome</keyword>